<organism evidence="3 4">
    <name type="scientific">Caenorhabditis angaria</name>
    <dbReference type="NCBI Taxonomy" id="860376"/>
    <lineage>
        <taxon>Eukaryota</taxon>
        <taxon>Metazoa</taxon>
        <taxon>Ecdysozoa</taxon>
        <taxon>Nematoda</taxon>
        <taxon>Chromadorea</taxon>
        <taxon>Rhabditida</taxon>
        <taxon>Rhabditina</taxon>
        <taxon>Rhabditomorpha</taxon>
        <taxon>Rhabditoidea</taxon>
        <taxon>Rhabditidae</taxon>
        <taxon>Peloderinae</taxon>
        <taxon>Caenorhabditis</taxon>
    </lineage>
</organism>
<name>A0A9P1IFB4_9PELO</name>
<comment type="caution">
    <text evidence="3">The sequence shown here is derived from an EMBL/GenBank/DDBJ whole genome shotgun (WGS) entry which is preliminary data.</text>
</comment>
<dbReference type="OrthoDB" id="10581108at2759"/>
<evidence type="ECO:0000313" key="4">
    <source>
        <dbReference type="Proteomes" id="UP001152747"/>
    </source>
</evidence>
<proteinExistence type="predicted"/>
<feature type="compositionally biased region" description="Basic and acidic residues" evidence="1">
    <location>
        <begin position="20"/>
        <end position="53"/>
    </location>
</feature>
<evidence type="ECO:0000256" key="2">
    <source>
        <dbReference type="SAM" id="SignalP"/>
    </source>
</evidence>
<gene>
    <name evidence="3" type="ORF">CAMP_LOCUS6185</name>
</gene>
<accession>A0A9P1IFB4</accession>
<evidence type="ECO:0000313" key="3">
    <source>
        <dbReference type="EMBL" id="CAI5443548.1"/>
    </source>
</evidence>
<keyword evidence="2" id="KW-0732">Signal</keyword>
<dbReference type="AlphaFoldDB" id="A0A9P1IFB4"/>
<sequence>MLIFVLVLVVLGSLEGRGGDHGDHDHGGHDHGDHNHDHHSWGGHNHHDHDHKHGGNGFGYRPFTGFDHNDHGHSGGGGGLFGLLFGRRSQAQNYYYYNTCRVVRLVDYVGTTPRYYCDCPPYAPNYQYFNCVPMATGK</sequence>
<feature type="chain" id="PRO_5040262131" evidence="2">
    <location>
        <begin position="17"/>
        <end position="138"/>
    </location>
</feature>
<dbReference type="Proteomes" id="UP001152747">
    <property type="component" value="Unassembled WGS sequence"/>
</dbReference>
<feature type="signal peptide" evidence="2">
    <location>
        <begin position="1"/>
        <end position="16"/>
    </location>
</feature>
<feature type="region of interest" description="Disordered" evidence="1">
    <location>
        <begin position="20"/>
        <end position="54"/>
    </location>
</feature>
<keyword evidence="4" id="KW-1185">Reference proteome</keyword>
<protein>
    <submittedName>
        <fullName evidence="3">Uncharacterized protein</fullName>
    </submittedName>
</protein>
<dbReference type="EMBL" id="CANHGI010000002">
    <property type="protein sequence ID" value="CAI5443548.1"/>
    <property type="molecule type" value="Genomic_DNA"/>
</dbReference>
<evidence type="ECO:0000256" key="1">
    <source>
        <dbReference type="SAM" id="MobiDB-lite"/>
    </source>
</evidence>
<reference evidence="3" key="1">
    <citation type="submission" date="2022-11" db="EMBL/GenBank/DDBJ databases">
        <authorList>
            <person name="Kikuchi T."/>
        </authorList>
    </citation>
    <scope>NUCLEOTIDE SEQUENCE</scope>
    <source>
        <strain evidence="3">PS1010</strain>
    </source>
</reference>